<dbReference type="Proteomes" id="UP000018050">
    <property type="component" value="Unassembled WGS sequence"/>
</dbReference>
<dbReference type="EMBL" id="HG671741">
    <property type="protein sequence ID" value="CDI81626.1"/>
    <property type="molecule type" value="Genomic_DNA"/>
</dbReference>
<feature type="compositionally biased region" description="Low complexity" evidence="1">
    <location>
        <begin position="265"/>
        <end position="278"/>
    </location>
</feature>
<keyword evidence="3" id="KW-1185">Reference proteome</keyword>
<evidence type="ECO:0000313" key="3">
    <source>
        <dbReference type="Proteomes" id="UP000018050"/>
    </source>
</evidence>
<dbReference type="GO" id="GO:0003723">
    <property type="term" value="F:RNA binding"/>
    <property type="evidence" value="ECO:0007669"/>
    <property type="project" value="InterPro"/>
</dbReference>
<sequence length="352" mass="37431">MNCRRCHPEPLAFSQNSHYNGGPQGTALHAGEQRGIKPERAAAAAAAPAPAVPAPALLVSEQQLQRGENEGKAQQDEAAAAAATAVQETATAATTSPEPIAEETPARASFLAAACSSNACIILKPPDATPGGVARRRLIHVGHPWVFDYEIENIKQFNKTQTGELLPVYDSDEGIEVYRQIGSPLSLFWPAGTYLGSGLFSRQASVAIRMVTRSSKASSSSSSNRCDRASDAPNEGPLSKLLCDRFRAAVYCRRLRSAGKPPPADSTSTDSRSSSSSTELPDVWRAVDGEADGLPGVEVDVYGSAAVLRLSSQSVMQHKDLFIDLTKETVDPSTLSVQTLNSKKEKLAQVRC</sequence>
<dbReference type="AlphaFoldDB" id="U6GN36"/>
<feature type="region of interest" description="Disordered" evidence="1">
    <location>
        <begin position="64"/>
        <end position="104"/>
    </location>
</feature>
<dbReference type="Gene3D" id="2.30.130.10">
    <property type="entry name" value="PUA domain"/>
    <property type="match status" value="1"/>
</dbReference>
<dbReference type="RefSeq" id="XP_013248710.1">
    <property type="nucleotide sequence ID" value="XM_013393256.1"/>
</dbReference>
<proteinExistence type="predicted"/>
<dbReference type="VEuPathDB" id="ToxoDB:EAH_00062340"/>
<dbReference type="Gene3D" id="3.30.750.80">
    <property type="entry name" value="RNA methyltransferase domain (HRMD) like"/>
    <property type="match status" value="1"/>
</dbReference>
<evidence type="ECO:0000256" key="1">
    <source>
        <dbReference type="SAM" id="MobiDB-lite"/>
    </source>
</evidence>
<dbReference type="PANTHER" id="PTHR42873">
    <property type="entry name" value="RIBOSOMAL RNA LARGE SUBUNIT METHYLTRANSFERASE"/>
    <property type="match status" value="1"/>
</dbReference>
<name>U6GN36_EIMAC</name>
<evidence type="ECO:0000313" key="2">
    <source>
        <dbReference type="EMBL" id="CDI81626.1"/>
    </source>
</evidence>
<accession>U6GN36</accession>
<dbReference type="InterPro" id="IPR036974">
    <property type="entry name" value="PUA_sf"/>
</dbReference>
<dbReference type="PANTHER" id="PTHR42873:SF1">
    <property type="entry name" value="S-ADENOSYLMETHIONINE-DEPENDENT METHYLTRANSFERASE DOMAIN-CONTAINING PROTEIN"/>
    <property type="match status" value="1"/>
</dbReference>
<dbReference type="GeneID" id="25274304"/>
<protein>
    <submittedName>
        <fullName evidence="2">Uncharacterized protein</fullName>
    </submittedName>
</protein>
<dbReference type="OrthoDB" id="348325at2759"/>
<reference evidence="2" key="2">
    <citation type="submission" date="2013-10" db="EMBL/GenBank/DDBJ databases">
        <authorList>
            <person name="Aslett M."/>
        </authorList>
    </citation>
    <scope>NUCLEOTIDE SEQUENCE</scope>
    <source>
        <strain evidence="2">Houghton</strain>
    </source>
</reference>
<organism evidence="2 3">
    <name type="scientific">Eimeria acervulina</name>
    <name type="common">Coccidian parasite</name>
    <dbReference type="NCBI Taxonomy" id="5801"/>
    <lineage>
        <taxon>Eukaryota</taxon>
        <taxon>Sar</taxon>
        <taxon>Alveolata</taxon>
        <taxon>Apicomplexa</taxon>
        <taxon>Conoidasida</taxon>
        <taxon>Coccidia</taxon>
        <taxon>Eucoccidiorida</taxon>
        <taxon>Eimeriorina</taxon>
        <taxon>Eimeriidae</taxon>
        <taxon>Eimeria</taxon>
    </lineage>
</organism>
<reference evidence="2" key="1">
    <citation type="submission" date="2013-10" db="EMBL/GenBank/DDBJ databases">
        <title>Genomic analysis of the causative agents of coccidiosis in chickens.</title>
        <authorList>
            <person name="Reid A.J."/>
            <person name="Blake D."/>
            <person name="Billington K."/>
            <person name="Browne H."/>
            <person name="Dunn M."/>
            <person name="Hung S."/>
            <person name="Kawahara F."/>
            <person name="Miranda-Saavedra D."/>
            <person name="Mourier T."/>
            <person name="Nagra H."/>
            <person name="Otto T.D."/>
            <person name="Rawlings N."/>
            <person name="Sanchez A."/>
            <person name="Sanders M."/>
            <person name="Subramaniam C."/>
            <person name="Tay Y."/>
            <person name="Dear P."/>
            <person name="Doerig C."/>
            <person name="Gruber A."/>
            <person name="Parkinson J."/>
            <person name="Shirley M."/>
            <person name="Wan K.L."/>
            <person name="Berriman M."/>
            <person name="Tomley F."/>
            <person name="Pain A."/>
        </authorList>
    </citation>
    <scope>NUCLEOTIDE SEQUENCE</scope>
    <source>
        <strain evidence="2">Houghton</strain>
    </source>
</reference>
<gene>
    <name evidence="2" type="ORF">EAH_00062340</name>
</gene>
<feature type="region of interest" description="Disordered" evidence="1">
    <location>
        <begin position="1"/>
        <end position="29"/>
    </location>
</feature>
<feature type="region of interest" description="Disordered" evidence="1">
    <location>
        <begin position="257"/>
        <end position="282"/>
    </location>
</feature>
<feature type="compositionally biased region" description="Low complexity" evidence="1">
    <location>
        <begin position="76"/>
        <end position="103"/>
    </location>
</feature>